<keyword evidence="2" id="KW-1185">Reference proteome</keyword>
<reference evidence="1" key="1">
    <citation type="journal article" date="2020" name="Fungal Divers.">
        <title>Resolving the Mortierellaceae phylogeny through synthesis of multi-gene phylogenetics and phylogenomics.</title>
        <authorList>
            <person name="Vandepol N."/>
            <person name="Liber J."/>
            <person name="Desiro A."/>
            <person name="Na H."/>
            <person name="Kennedy M."/>
            <person name="Barry K."/>
            <person name="Grigoriev I.V."/>
            <person name="Miller A.N."/>
            <person name="O'Donnell K."/>
            <person name="Stajich J.E."/>
            <person name="Bonito G."/>
        </authorList>
    </citation>
    <scope>NUCLEOTIDE SEQUENCE</scope>
    <source>
        <strain evidence="1">NRRL 6426</strain>
    </source>
</reference>
<dbReference type="EMBL" id="JAAAUQ010001706">
    <property type="protein sequence ID" value="KAF9135504.1"/>
    <property type="molecule type" value="Genomic_DNA"/>
</dbReference>
<dbReference type="OrthoDB" id="2195113at2759"/>
<organism evidence="1 2">
    <name type="scientific">Linnemannia schmuckeri</name>
    <dbReference type="NCBI Taxonomy" id="64567"/>
    <lineage>
        <taxon>Eukaryota</taxon>
        <taxon>Fungi</taxon>
        <taxon>Fungi incertae sedis</taxon>
        <taxon>Mucoromycota</taxon>
        <taxon>Mortierellomycotina</taxon>
        <taxon>Mortierellomycetes</taxon>
        <taxon>Mortierellales</taxon>
        <taxon>Mortierellaceae</taxon>
        <taxon>Linnemannia</taxon>
    </lineage>
</organism>
<dbReference type="InterPro" id="IPR039604">
    <property type="entry name" value="Bfr1"/>
</dbReference>
<dbReference type="PANTHER" id="PTHR31027:SF2">
    <property type="entry name" value="LEBERCILIN DOMAIN-CONTAINING PROTEIN"/>
    <property type="match status" value="1"/>
</dbReference>
<protein>
    <submittedName>
        <fullName evidence="1">Uncharacterized protein</fullName>
    </submittedName>
</protein>
<dbReference type="GO" id="GO:1990904">
    <property type="term" value="C:ribonucleoprotein complex"/>
    <property type="evidence" value="ECO:0007669"/>
    <property type="project" value="TreeGrafter"/>
</dbReference>
<dbReference type="GO" id="GO:0008298">
    <property type="term" value="P:intracellular mRNA localization"/>
    <property type="evidence" value="ECO:0007669"/>
    <property type="project" value="TreeGrafter"/>
</dbReference>
<sequence length="325" mass="36547">MLNKQIESGKLKLVEKKRTLAEILTLNKSKKSYTLLHDHQRPIDADKEAITLLKATLGADDPYKLLSDEYNTFQSQVDRIFKTKDEGWKRRNGLFYERTQLQRELRAAFVWKKTVNDEIFSALRLHAKYLQDEQQRKREEVQRRKQAELEEERELVEIPAFQQEIAACESFSYDQNRVAAANAGAATCNANSGANAANIGQADTTTNVPTGVMLAMKADKKEDVFFVGGGRKVNKTTKASKEKMATDSTSSSPTAAMTTTATTATLKFTLVIMKQLFELKVTVPRSFADLEKTLDALLEKSITLKKNQASATAVNQRKTEERIAN</sequence>
<dbReference type="AlphaFoldDB" id="A0A9P5RP62"/>
<name>A0A9P5RP62_9FUNG</name>
<evidence type="ECO:0000313" key="2">
    <source>
        <dbReference type="Proteomes" id="UP000748756"/>
    </source>
</evidence>
<evidence type="ECO:0000313" key="1">
    <source>
        <dbReference type="EMBL" id="KAF9135504.1"/>
    </source>
</evidence>
<dbReference type="Proteomes" id="UP000748756">
    <property type="component" value="Unassembled WGS sequence"/>
</dbReference>
<comment type="caution">
    <text evidence="1">The sequence shown here is derived from an EMBL/GenBank/DDBJ whole genome shotgun (WGS) entry which is preliminary data.</text>
</comment>
<dbReference type="GO" id="GO:0005783">
    <property type="term" value="C:endoplasmic reticulum"/>
    <property type="evidence" value="ECO:0007669"/>
    <property type="project" value="TreeGrafter"/>
</dbReference>
<accession>A0A9P5RP62</accession>
<gene>
    <name evidence="1" type="ORF">BG015_003270</name>
</gene>
<dbReference type="GO" id="GO:0003729">
    <property type="term" value="F:mRNA binding"/>
    <property type="evidence" value="ECO:0007669"/>
    <property type="project" value="TreeGrafter"/>
</dbReference>
<dbReference type="PANTHER" id="PTHR31027">
    <property type="entry name" value="NUCLEAR SEGREGATION PROTEIN BFR1"/>
    <property type="match status" value="1"/>
</dbReference>
<dbReference type="GO" id="GO:0042175">
    <property type="term" value="C:nuclear outer membrane-endoplasmic reticulum membrane network"/>
    <property type="evidence" value="ECO:0007669"/>
    <property type="project" value="TreeGrafter"/>
</dbReference>
<proteinExistence type="predicted"/>